<dbReference type="InterPro" id="IPR003690">
    <property type="entry name" value="MTERF"/>
</dbReference>
<dbReference type="EMBL" id="JANEYF010002130">
    <property type="protein sequence ID" value="KAJ8951185.1"/>
    <property type="molecule type" value="Genomic_DNA"/>
</dbReference>
<sequence>MERQYSVDKPIRMSQIVNNILHSYRLLHVIKTRNYLPAKTFSQAITPNKVQETPLYMKRDEDYKITKKRVMKKLEELLNIRPYIAKEIVSKYKNFLKVSGIDISENYYSCLTNAITKITLIKFPEVLAASDISSKINELKKLPYDINESTPLLSLTYNKIKVFVAQEIEVRRIARISKALKVKECEVCKFIVERPFLISLDIVLLENNIKLLKGFLLHLWRSSEQNVDKTASIDHSLLSEDMPSTSREPNNISLNDNNSEMESSPGTCFQNLLLQKVTQTAVIKSVKRRIDVAEIITKESYLATLKKKEEEKLAKLKEKKEEKVAKKKNHGITNEDIIKDLWVLRYSTSIIKERMTLAKDDNIETFKTWMVRAQPEIFETYVKRRSDTKLILGDNSLAEYLSERLECTEEVAKYLISKLPALQSKSLKKMNEMIDFLFAHGFKPIHICRVPKILLHSVDTTRNRLRELEAQGMHLDTLYILTKSQKQYMQYYESLTKSNKNKLKNC</sequence>
<dbReference type="Gene3D" id="1.25.70.10">
    <property type="entry name" value="Transcription termination factor 3, mitochondrial"/>
    <property type="match status" value="1"/>
</dbReference>
<dbReference type="Proteomes" id="UP001162156">
    <property type="component" value="Unassembled WGS sequence"/>
</dbReference>
<keyword evidence="4" id="KW-1185">Reference proteome</keyword>
<dbReference type="GO" id="GO:0006393">
    <property type="term" value="P:termination of mitochondrial transcription"/>
    <property type="evidence" value="ECO:0007669"/>
    <property type="project" value="TreeGrafter"/>
</dbReference>
<comment type="similarity">
    <text evidence="1">Belongs to the mTERF family.</text>
</comment>
<dbReference type="GO" id="GO:0005759">
    <property type="term" value="C:mitochondrial matrix"/>
    <property type="evidence" value="ECO:0007669"/>
    <property type="project" value="TreeGrafter"/>
</dbReference>
<evidence type="ECO:0000313" key="4">
    <source>
        <dbReference type="Proteomes" id="UP001162156"/>
    </source>
</evidence>
<protein>
    <submittedName>
        <fullName evidence="3">Uncharacterized protein</fullName>
    </submittedName>
</protein>
<accession>A0AAV8YKI7</accession>
<dbReference type="InterPro" id="IPR038538">
    <property type="entry name" value="MTERF_sf"/>
</dbReference>
<dbReference type="GO" id="GO:0003676">
    <property type="term" value="F:nucleic acid binding"/>
    <property type="evidence" value="ECO:0007669"/>
    <property type="project" value="InterPro"/>
</dbReference>
<evidence type="ECO:0000256" key="2">
    <source>
        <dbReference type="ARBA" id="ARBA00022946"/>
    </source>
</evidence>
<evidence type="ECO:0000256" key="1">
    <source>
        <dbReference type="ARBA" id="ARBA00007692"/>
    </source>
</evidence>
<evidence type="ECO:0000313" key="3">
    <source>
        <dbReference type="EMBL" id="KAJ8951185.1"/>
    </source>
</evidence>
<comment type="caution">
    <text evidence="3">The sequence shown here is derived from an EMBL/GenBank/DDBJ whole genome shotgun (WGS) entry which is preliminary data.</text>
</comment>
<reference evidence="3" key="1">
    <citation type="journal article" date="2023" name="Insect Mol. Biol.">
        <title>Genome sequencing provides insights into the evolution of gene families encoding plant cell wall-degrading enzymes in longhorned beetles.</title>
        <authorList>
            <person name="Shin N.R."/>
            <person name="Okamura Y."/>
            <person name="Kirsch R."/>
            <person name="Pauchet Y."/>
        </authorList>
    </citation>
    <scope>NUCLEOTIDE SEQUENCE</scope>
    <source>
        <strain evidence="3">RBIC_L_NR</strain>
    </source>
</reference>
<proteinExistence type="inferred from homology"/>
<organism evidence="3 4">
    <name type="scientific">Rhamnusium bicolor</name>
    <dbReference type="NCBI Taxonomy" id="1586634"/>
    <lineage>
        <taxon>Eukaryota</taxon>
        <taxon>Metazoa</taxon>
        <taxon>Ecdysozoa</taxon>
        <taxon>Arthropoda</taxon>
        <taxon>Hexapoda</taxon>
        <taxon>Insecta</taxon>
        <taxon>Pterygota</taxon>
        <taxon>Neoptera</taxon>
        <taxon>Endopterygota</taxon>
        <taxon>Coleoptera</taxon>
        <taxon>Polyphaga</taxon>
        <taxon>Cucujiformia</taxon>
        <taxon>Chrysomeloidea</taxon>
        <taxon>Cerambycidae</taxon>
        <taxon>Lepturinae</taxon>
        <taxon>Rhagiini</taxon>
        <taxon>Rhamnusium</taxon>
    </lineage>
</organism>
<name>A0AAV8YKI7_9CUCU</name>
<dbReference type="PANTHER" id="PTHR15437">
    <property type="entry name" value="TRANSCRIPTION TERMINATION FACTOR, MITOCHONDRIAL"/>
    <property type="match status" value="1"/>
</dbReference>
<keyword evidence="2" id="KW-0809">Transit peptide</keyword>
<dbReference type="AlphaFoldDB" id="A0AAV8YKI7"/>
<gene>
    <name evidence="3" type="ORF">NQ314_007725</name>
</gene>
<dbReference type="PANTHER" id="PTHR15437:SF6">
    <property type="entry name" value="TRANSCRIPTION TERMINATION FACTOR, MITOCHONDRIAL"/>
    <property type="match status" value="1"/>
</dbReference>